<feature type="non-terminal residue" evidence="1">
    <location>
        <position position="1"/>
    </location>
</feature>
<name>A0A371FVM1_MUCPR</name>
<reference evidence="1" key="1">
    <citation type="submission" date="2018-05" db="EMBL/GenBank/DDBJ databases">
        <title>Draft genome of Mucuna pruriens seed.</title>
        <authorList>
            <person name="Nnadi N.E."/>
            <person name="Vos R."/>
            <person name="Hasami M.H."/>
            <person name="Devisetty U.K."/>
            <person name="Aguiy J.C."/>
        </authorList>
    </citation>
    <scope>NUCLEOTIDE SEQUENCE [LARGE SCALE GENOMIC DNA]</scope>
    <source>
        <strain evidence="1">JCA_2017</strain>
    </source>
</reference>
<gene>
    <name evidence="1" type="ORF">CR513_37161</name>
</gene>
<dbReference type="Proteomes" id="UP000257109">
    <property type="component" value="Unassembled WGS sequence"/>
</dbReference>
<evidence type="ECO:0000313" key="2">
    <source>
        <dbReference type="Proteomes" id="UP000257109"/>
    </source>
</evidence>
<dbReference type="InterPro" id="IPR036397">
    <property type="entry name" value="RNaseH_sf"/>
</dbReference>
<comment type="caution">
    <text evidence="1">The sequence shown here is derived from an EMBL/GenBank/DDBJ whole genome shotgun (WGS) entry which is preliminary data.</text>
</comment>
<dbReference type="SUPFAM" id="SSF53098">
    <property type="entry name" value="Ribonuclease H-like"/>
    <property type="match status" value="1"/>
</dbReference>
<dbReference type="GO" id="GO:0003676">
    <property type="term" value="F:nucleic acid binding"/>
    <property type="evidence" value="ECO:0007669"/>
    <property type="project" value="InterPro"/>
</dbReference>
<sequence>MNYLVVSILLLQASRSPIVRLKMSHFYNKIMEALIWNYKIVYRFSTTYHPQTKRKIKVFNRDIKKNLQKVMHLNKKDYSYLLKDILSSSDCLQDTYKDVSLLVYLL</sequence>
<dbReference type="AlphaFoldDB" id="A0A371FVM1"/>
<proteinExistence type="predicted"/>
<accession>A0A371FVM1</accession>
<evidence type="ECO:0000313" key="1">
    <source>
        <dbReference type="EMBL" id="RDX82093.1"/>
    </source>
</evidence>
<dbReference type="InterPro" id="IPR012337">
    <property type="entry name" value="RNaseH-like_sf"/>
</dbReference>
<organism evidence="1 2">
    <name type="scientific">Mucuna pruriens</name>
    <name type="common">Velvet bean</name>
    <name type="synonym">Dolichos pruriens</name>
    <dbReference type="NCBI Taxonomy" id="157652"/>
    <lineage>
        <taxon>Eukaryota</taxon>
        <taxon>Viridiplantae</taxon>
        <taxon>Streptophyta</taxon>
        <taxon>Embryophyta</taxon>
        <taxon>Tracheophyta</taxon>
        <taxon>Spermatophyta</taxon>
        <taxon>Magnoliopsida</taxon>
        <taxon>eudicotyledons</taxon>
        <taxon>Gunneridae</taxon>
        <taxon>Pentapetalae</taxon>
        <taxon>rosids</taxon>
        <taxon>fabids</taxon>
        <taxon>Fabales</taxon>
        <taxon>Fabaceae</taxon>
        <taxon>Papilionoideae</taxon>
        <taxon>50 kb inversion clade</taxon>
        <taxon>NPAAA clade</taxon>
        <taxon>indigoferoid/millettioid clade</taxon>
        <taxon>Phaseoleae</taxon>
        <taxon>Mucuna</taxon>
    </lineage>
</organism>
<keyword evidence="2" id="KW-1185">Reference proteome</keyword>
<protein>
    <submittedName>
        <fullName evidence="1">Uncharacterized protein</fullName>
    </submittedName>
</protein>
<dbReference type="EMBL" id="QJKJ01007748">
    <property type="protein sequence ID" value="RDX82093.1"/>
    <property type="molecule type" value="Genomic_DNA"/>
</dbReference>
<dbReference type="Gene3D" id="3.30.420.10">
    <property type="entry name" value="Ribonuclease H-like superfamily/Ribonuclease H"/>
    <property type="match status" value="1"/>
</dbReference>